<accession>A0ABQ3XNR2</accession>
<comment type="caution">
    <text evidence="1">The sequence shown here is derived from an EMBL/GenBank/DDBJ whole genome shotgun (WGS) entry which is preliminary data.</text>
</comment>
<name>A0ABQ3XNR2_9ACTN</name>
<sequence>MRGARLTYRVSEHRLDGDVHPDEVARRLAGSGQVDVLHSTSWRFEAGRIVLTYVALPDPDPHDATDLDPATGIVSGDDPLSPSPAHVERTAVAAHACRHLAFLRHTDPLVAGAALRQPRLWALLDGFRPTVAGALR</sequence>
<evidence type="ECO:0000313" key="1">
    <source>
        <dbReference type="EMBL" id="GID60159.1"/>
    </source>
</evidence>
<dbReference type="Proteomes" id="UP000612282">
    <property type="component" value="Unassembled WGS sequence"/>
</dbReference>
<proteinExistence type="predicted"/>
<gene>
    <name evidence="1" type="ORF">Aco03nite_085630</name>
</gene>
<organism evidence="1 2">
    <name type="scientific">Actinoplanes couchii</name>
    <dbReference type="NCBI Taxonomy" id="403638"/>
    <lineage>
        <taxon>Bacteria</taxon>
        <taxon>Bacillati</taxon>
        <taxon>Actinomycetota</taxon>
        <taxon>Actinomycetes</taxon>
        <taxon>Micromonosporales</taxon>
        <taxon>Micromonosporaceae</taxon>
        <taxon>Actinoplanes</taxon>
    </lineage>
</organism>
<protein>
    <submittedName>
        <fullName evidence="1">Uncharacterized protein</fullName>
    </submittedName>
</protein>
<dbReference type="EMBL" id="BOMG01000104">
    <property type="protein sequence ID" value="GID60159.1"/>
    <property type="molecule type" value="Genomic_DNA"/>
</dbReference>
<keyword evidence="2" id="KW-1185">Reference proteome</keyword>
<evidence type="ECO:0000313" key="2">
    <source>
        <dbReference type="Proteomes" id="UP000612282"/>
    </source>
</evidence>
<reference evidence="1 2" key="1">
    <citation type="submission" date="2021-01" db="EMBL/GenBank/DDBJ databases">
        <title>Whole genome shotgun sequence of Actinoplanes couchii NBRC 106145.</title>
        <authorList>
            <person name="Komaki H."/>
            <person name="Tamura T."/>
        </authorList>
    </citation>
    <scope>NUCLEOTIDE SEQUENCE [LARGE SCALE GENOMIC DNA]</scope>
    <source>
        <strain evidence="1 2">NBRC 106145</strain>
    </source>
</reference>